<dbReference type="Pfam" id="PF01547">
    <property type="entry name" value="SBP_bac_1"/>
    <property type="match status" value="1"/>
</dbReference>
<evidence type="ECO:0000313" key="2">
    <source>
        <dbReference type="Proteomes" id="UP001596147"/>
    </source>
</evidence>
<gene>
    <name evidence="1" type="ORF">ACFPM4_07445</name>
</gene>
<proteinExistence type="predicted"/>
<comment type="caution">
    <text evidence="1">The sequence shown here is derived from an EMBL/GenBank/DDBJ whole genome shotgun (WGS) entry which is preliminary data.</text>
</comment>
<keyword evidence="2" id="KW-1185">Reference proteome</keyword>
<reference evidence="2" key="1">
    <citation type="journal article" date="2019" name="Int. J. Syst. Evol. Microbiol.">
        <title>The Global Catalogue of Microorganisms (GCM) 10K type strain sequencing project: providing services to taxonomists for standard genome sequencing and annotation.</title>
        <authorList>
            <consortium name="The Broad Institute Genomics Platform"/>
            <consortium name="The Broad Institute Genome Sequencing Center for Infectious Disease"/>
            <person name="Wu L."/>
            <person name="Ma J."/>
        </authorList>
    </citation>
    <scope>NUCLEOTIDE SEQUENCE [LARGE SCALE GENOMIC DNA]</scope>
    <source>
        <strain evidence="2">CGMCC 1.12237</strain>
    </source>
</reference>
<dbReference type="EMBL" id="JBHSMC010000010">
    <property type="protein sequence ID" value="MFC5464583.1"/>
    <property type="molecule type" value="Genomic_DNA"/>
</dbReference>
<dbReference type="PROSITE" id="PS51257">
    <property type="entry name" value="PROKAR_LIPOPROTEIN"/>
    <property type="match status" value="1"/>
</dbReference>
<dbReference type="Gene3D" id="3.40.190.10">
    <property type="entry name" value="Periplasmic binding protein-like II"/>
    <property type="match status" value="2"/>
</dbReference>
<dbReference type="PANTHER" id="PTHR43649:SF12">
    <property type="entry name" value="DIACETYLCHITOBIOSE BINDING PROTEIN DASA"/>
    <property type="match status" value="1"/>
</dbReference>
<dbReference type="Proteomes" id="UP001596147">
    <property type="component" value="Unassembled WGS sequence"/>
</dbReference>
<organism evidence="1 2">
    <name type="scientific">Lederbergia graminis</name>
    <dbReference type="NCBI Taxonomy" id="735518"/>
    <lineage>
        <taxon>Bacteria</taxon>
        <taxon>Bacillati</taxon>
        <taxon>Bacillota</taxon>
        <taxon>Bacilli</taxon>
        <taxon>Bacillales</taxon>
        <taxon>Bacillaceae</taxon>
        <taxon>Lederbergia</taxon>
    </lineage>
</organism>
<sequence length="543" mass="61679">MRRSIAILLITISLVLSGCFGKKSTNEEVKEVSISPAGELPIVDEKVTLKVLVQSRANIENFGTNEFTKWYEEQTNVHIDWEVVPPKDAQEKLNLILTSGEYPDVIMGFGISPTMQMVYGMQGVFRPMNDYIDKYGYGTKRLFEEVEGAEEAIKAPDGNIYGLPQIDANPHTASPQKLWIYEPWLKKLNLDMPTTTEEFYQVLKAFKTQDPNGNGKADEIPLAGATTGWHAQIDNFLMNAFIYTHKLGNGYTILDNGKVDVVFNKPEWKKGLEFLHKLYDEGLLAPETFTQDIDQLRRLGENPDVPILGVAPGGTMEFTQIGGESGRWQEYVTIPPLKGPDQLQVAPYSLEGLNANAQFVITSAAKYPEVAYRWGEMMYTEEITIRNDNGTLGEHWDWAEEGEIGLNGKQGSWKKLVQPSGIQNFEWEHTGPILQTRELREGLVTQKGELAQILYEETVKNYDPYRQDVDKIVPPLFFSESQASELATLEKTIRDYVNEMLARFVTGDADISKEWDKYLDTLENMNLKRFVEIYQEAYDAKYK</sequence>
<dbReference type="CDD" id="cd13581">
    <property type="entry name" value="PBP2_AlgQ_like_2"/>
    <property type="match status" value="1"/>
</dbReference>
<evidence type="ECO:0000313" key="1">
    <source>
        <dbReference type="EMBL" id="MFC5464583.1"/>
    </source>
</evidence>
<dbReference type="RefSeq" id="WP_382349617.1">
    <property type="nucleotide sequence ID" value="NZ_JBHSMC010000010.1"/>
</dbReference>
<dbReference type="PANTHER" id="PTHR43649">
    <property type="entry name" value="ARABINOSE-BINDING PROTEIN-RELATED"/>
    <property type="match status" value="1"/>
</dbReference>
<name>A0ABW0LFL8_9BACI</name>
<dbReference type="SUPFAM" id="SSF53850">
    <property type="entry name" value="Periplasmic binding protein-like II"/>
    <property type="match status" value="1"/>
</dbReference>
<protein>
    <submittedName>
        <fullName evidence="1">Extracellular solute-binding protein</fullName>
    </submittedName>
</protein>
<accession>A0ABW0LFL8</accession>
<dbReference type="InterPro" id="IPR050490">
    <property type="entry name" value="Bact_solute-bd_prot1"/>
</dbReference>
<dbReference type="InterPro" id="IPR006059">
    <property type="entry name" value="SBP"/>
</dbReference>